<keyword evidence="2" id="KW-1277">Toxin-antitoxin system</keyword>
<sequence length="100" mass="11627">MAYKVTYRPLAVGDLDRIYDFIALDSAERAFSYVSRIRDHCDKLSEMPERGVPRDDLAPGVRTLSFERRVLIAYRVDHNAVRIVRVFYAGQDFPSEWVES</sequence>
<evidence type="ECO:0000256" key="1">
    <source>
        <dbReference type="ARBA" id="ARBA00006226"/>
    </source>
</evidence>
<protein>
    <submittedName>
        <fullName evidence="3">Toxin ParE1/3/4</fullName>
    </submittedName>
</protein>
<dbReference type="Proteomes" id="UP000323300">
    <property type="component" value="Unassembled WGS sequence"/>
</dbReference>
<name>A0A1I3ZCT2_9HYPH</name>
<keyword evidence="4" id="KW-1185">Reference proteome</keyword>
<dbReference type="Gene3D" id="3.30.2310.20">
    <property type="entry name" value="RelE-like"/>
    <property type="match status" value="1"/>
</dbReference>
<dbReference type="AlphaFoldDB" id="A0A1I3ZCT2"/>
<dbReference type="InterPro" id="IPR035093">
    <property type="entry name" value="RelE/ParE_toxin_dom_sf"/>
</dbReference>
<dbReference type="EMBL" id="FOSL01000006">
    <property type="protein sequence ID" value="SFK41406.1"/>
    <property type="molecule type" value="Genomic_DNA"/>
</dbReference>
<evidence type="ECO:0000313" key="3">
    <source>
        <dbReference type="EMBL" id="SFK41406.1"/>
    </source>
</evidence>
<dbReference type="RefSeq" id="WP_149760444.1">
    <property type="nucleotide sequence ID" value="NZ_BSPE01000031.1"/>
</dbReference>
<gene>
    <name evidence="3" type="ORF">SAMN04488498_10676</name>
</gene>
<dbReference type="PANTHER" id="PTHR33755">
    <property type="entry name" value="TOXIN PARE1-RELATED"/>
    <property type="match status" value="1"/>
</dbReference>
<reference evidence="3 4" key="1">
    <citation type="submission" date="2016-10" db="EMBL/GenBank/DDBJ databases">
        <authorList>
            <person name="Varghese N."/>
            <person name="Submissions S."/>
        </authorList>
    </citation>
    <scope>NUCLEOTIDE SEQUENCE [LARGE SCALE GENOMIC DNA]</scope>
    <source>
        <strain evidence="3 4">DSM 21822</strain>
    </source>
</reference>
<organism evidence="3 4">
    <name type="scientific">Neomesorhizobium albiziae</name>
    <dbReference type="NCBI Taxonomy" id="335020"/>
    <lineage>
        <taxon>Bacteria</taxon>
        <taxon>Pseudomonadati</taxon>
        <taxon>Pseudomonadota</taxon>
        <taxon>Alphaproteobacteria</taxon>
        <taxon>Hyphomicrobiales</taxon>
        <taxon>Phyllobacteriaceae</taxon>
        <taxon>Neomesorhizobium</taxon>
    </lineage>
</organism>
<comment type="similarity">
    <text evidence="1">Belongs to the RelE toxin family.</text>
</comment>
<proteinExistence type="inferred from homology"/>
<dbReference type="PANTHER" id="PTHR33755:SF6">
    <property type="entry name" value="PLASMID STABILIZATION SYSTEM PROTEIN"/>
    <property type="match status" value="1"/>
</dbReference>
<dbReference type="OrthoDB" id="9814952at2"/>
<evidence type="ECO:0000313" key="4">
    <source>
        <dbReference type="Proteomes" id="UP000323300"/>
    </source>
</evidence>
<dbReference type="InterPro" id="IPR051803">
    <property type="entry name" value="TA_system_RelE-like_toxin"/>
</dbReference>
<dbReference type="InterPro" id="IPR007712">
    <property type="entry name" value="RelE/ParE_toxin"/>
</dbReference>
<evidence type="ECO:0000256" key="2">
    <source>
        <dbReference type="ARBA" id="ARBA00022649"/>
    </source>
</evidence>
<dbReference type="Pfam" id="PF05016">
    <property type="entry name" value="ParE_toxin"/>
    <property type="match status" value="1"/>
</dbReference>
<accession>A0A1I3ZCT2</accession>